<dbReference type="Gene3D" id="1.10.238.10">
    <property type="entry name" value="EF-hand"/>
    <property type="match status" value="2"/>
</dbReference>
<dbReference type="InterPro" id="IPR018247">
    <property type="entry name" value="EF_Hand_1_Ca_BS"/>
</dbReference>
<dbReference type="PROSITE" id="PS50222">
    <property type="entry name" value="EF_HAND_2"/>
    <property type="match status" value="1"/>
</dbReference>
<evidence type="ECO:0000256" key="1">
    <source>
        <dbReference type="ARBA" id="ARBA00022723"/>
    </source>
</evidence>
<dbReference type="Pfam" id="PF13202">
    <property type="entry name" value="EF-hand_5"/>
    <property type="match status" value="3"/>
</dbReference>
<accession>A0ABP7RGG5</accession>
<dbReference type="InterPro" id="IPR002048">
    <property type="entry name" value="EF_hand_dom"/>
</dbReference>
<proteinExistence type="predicted"/>
<feature type="signal peptide" evidence="4">
    <location>
        <begin position="1"/>
        <end position="19"/>
    </location>
</feature>
<protein>
    <recommendedName>
        <fullName evidence="5">EF-hand domain-containing protein</fullName>
    </recommendedName>
</protein>
<keyword evidence="2" id="KW-0677">Repeat</keyword>
<evidence type="ECO:0000256" key="4">
    <source>
        <dbReference type="SAM" id="SignalP"/>
    </source>
</evidence>
<evidence type="ECO:0000313" key="6">
    <source>
        <dbReference type="EMBL" id="GAA3997184.1"/>
    </source>
</evidence>
<dbReference type="SMART" id="SM00054">
    <property type="entry name" value="EFh"/>
    <property type="match status" value="3"/>
</dbReference>
<evidence type="ECO:0000256" key="3">
    <source>
        <dbReference type="SAM" id="MobiDB-lite"/>
    </source>
</evidence>
<dbReference type="EMBL" id="BAAAZD010000001">
    <property type="protein sequence ID" value="GAA3997184.1"/>
    <property type="molecule type" value="Genomic_DNA"/>
</dbReference>
<dbReference type="InterPro" id="IPR011992">
    <property type="entry name" value="EF-hand-dom_pair"/>
</dbReference>
<keyword evidence="7" id="KW-1185">Reference proteome</keyword>
<sequence>MKKILLSAGLLLAATAATAQVAPYAPTAPRDGVTTRAEAVERARTMFSRVDANRDGFITMDEARAMRGQMMQRGGGGERMGMGQNRGADRGMMFDRLDANRDNVISRDEWARAEAMRGERRAEGPRGGMRGDRMAMRGRMGGGMLRQADTNNDQRVSLAEAQAAAVQRFDRVDTNRDGRITQDERQKARQQRMMARPAVQPTR</sequence>
<feature type="chain" id="PRO_5047240741" description="EF-hand domain-containing protein" evidence="4">
    <location>
        <begin position="20"/>
        <end position="203"/>
    </location>
</feature>
<feature type="compositionally biased region" description="Low complexity" evidence="3">
    <location>
        <begin position="191"/>
        <end position="203"/>
    </location>
</feature>
<reference evidence="7" key="1">
    <citation type="journal article" date="2019" name="Int. J. Syst. Evol. Microbiol.">
        <title>The Global Catalogue of Microorganisms (GCM) 10K type strain sequencing project: providing services to taxonomists for standard genome sequencing and annotation.</title>
        <authorList>
            <consortium name="The Broad Institute Genomics Platform"/>
            <consortium name="The Broad Institute Genome Sequencing Center for Infectious Disease"/>
            <person name="Wu L."/>
            <person name="Ma J."/>
        </authorList>
    </citation>
    <scope>NUCLEOTIDE SEQUENCE [LARGE SCALE GENOMIC DNA]</scope>
    <source>
        <strain evidence="7">JCM 16603</strain>
    </source>
</reference>
<keyword evidence="4" id="KW-0732">Signal</keyword>
<evidence type="ECO:0000313" key="7">
    <source>
        <dbReference type="Proteomes" id="UP001501310"/>
    </source>
</evidence>
<dbReference type="PROSITE" id="PS00018">
    <property type="entry name" value="EF_HAND_1"/>
    <property type="match status" value="1"/>
</dbReference>
<dbReference type="PANTHER" id="PTHR10827">
    <property type="entry name" value="RETICULOCALBIN"/>
    <property type="match status" value="1"/>
</dbReference>
<name>A0ABP7RGG5_9SPHN</name>
<dbReference type="SUPFAM" id="SSF47473">
    <property type="entry name" value="EF-hand"/>
    <property type="match status" value="1"/>
</dbReference>
<organism evidence="6 7">
    <name type="scientific">Sphingomonas humi</name>
    <dbReference type="NCBI Taxonomy" id="335630"/>
    <lineage>
        <taxon>Bacteria</taxon>
        <taxon>Pseudomonadati</taxon>
        <taxon>Pseudomonadota</taxon>
        <taxon>Alphaproteobacteria</taxon>
        <taxon>Sphingomonadales</taxon>
        <taxon>Sphingomonadaceae</taxon>
        <taxon>Sphingomonas</taxon>
    </lineage>
</organism>
<dbReference type="Proteomes" id="UP001501310">
    <property type="component" value="Unassembled WGS sequence"/>
</dbReference>
<gene>
    <name evidence="6" type="ORF">GCM10022211_03110</name>
</gene>
<evidence type="ECO:0000259" key="5">
    <source>
        <dbReference type="PROSITE" id="PS50222"/>
    </source>
</evidence>
<comment type="caution">
    <text evidence="6">The sequence shown here is derived from an EMBL/GenBank/DDBJ whole genome shotgun (WGS) entry which is preliminary data.</text>
</comment>
<feature type="compositionally biased region" description="Basic and acidic residues" evidence="3">
    <location>
        <begin position="168"/>
        <end position="187"/>
    </location>
</feature>
<dbReference type="RefSeq" id="WP_344708403.1">
    <property type="nucleotide sequence ID" value="NZ_BAAAZD010000001.1"/>
</dbReference>
<dbReference type="PANTHER" id="PTHR10827:SF98">
    <property type="entry name" value="45 KDA CALCIUM-BINDING PROTEIN"/>
    <property type="match status" value="1"/>
</dbReference>
<evidence type="ECO:0000256" key="2">
    <source>
        <dbReference type="ARBA" id="ARBA00022737"/>
    </source>
</evidence>
<keyword evidence="1" id="KW-0479">Metal-binding</keyword>
<feature type="domain" description="EF-hand" evidence="5">
    <location>
        <begin position="38"/>
        <end position="73"/>
    </location>
</feature>
<feature type="region of interest" description="Disordered" evidence="3">
    <location>
        <begin position="167"/>
        <end position="203"/>
    </location>
</feature>